<dbReference type="PANTHER" id="PTHR24346">
    <property type="entry name" value="MAP/MICROTUBULE AFFINITY-REGULATING KINASE"/>
    <property type="match status" value="1"/>
</dbReference>
<accession>A0A7S1X333</accession>
<feature type="compositionally biased region" description="Polar residues" evidence="3">
    <location>
        <begin position="418"/>
        <end position="429"/>
    </location>
</feature>
<dbReference type="InterPro" id="IPR011009">
    <property type="entry name" value="Kinase-like_dom_sf"/>
</dbReference>
<dbReference type="GO" id="GO:0004674">
    <property type="term" value="F:protein serine/threonine kinase activity"/>
    <property type="evidence" value="ECO:0007669"/>
    <property type="project" value="TreeGrafter"/>
</dbReference>
<name>A0A7S1X333_9CHLO</name>
<keyword evidence="2" id="KW-0067">ATP-binding</keyword>
<dbReference type="GO" id="GO:0005524">
    <property type="term" value="F:ATP binding"/>
    <property type="evidence" value="ECO:0007669"/>
    <property type="project" value="UniProtKB-KW"/>
</dbReference>
<evidence type="ECO:0000256" key="2">
    <source>
        <dbReference type="ARBA" id="ARBA00022840"/>
    </source>
</evidence>
<dbReference type="Gene3D" id="3.30.200.20">
    <property type="entry name" value="Phosphorylase Kinase, domain 1"/>
    <property type="match status" value="1"/>
</dbReference>
<protein>
    <recommendedName>
        <fullName evidence="4">Protein kinase domain-containing protein</fullName>
    </recommendedName>
</protein>
<dbReference type="PROSITE" id="PS00108">
    <property type="entry name" value="PROTEIN_KINASE_ST"/>
    <property type="match status" value="1"/>
</dbReference>
<dbReference type="AlphaFoldDB" id="A0A7S1X333"/>
<gene>
    <name evidence="5" type="ORF">TCHU04912_LOCUS7985</name>
</gene>
<proteinExistence type="predicted"/>
<feature type="compositionally biased region" description="Polar residues" evidence="3">
    <location>
        <begin position="387"/>
        <end position="399"/>
    </location>
</feature>
<dbReference type="PANTHER" id="PTHR24346:SF92">
    <property type="entry name" value="SNF1-RELATED PROTEIN KINASE 2.6"/>
    <property type="match status" value="1"/>
</dbReference>
<evidence type="ECO:0000313" key="5">
    <source>
        <dbReference type="EMBL" id="CAD9205749.1"/>
    </source>
</evidence>
<dbReference type="InterPro" id="IPR008271">
    <property type="entry name" value="Ser/Thr_kinase_AS"/>
</dbReference>
<feature type="region of interest" description="Disordered" evidence="3">
    <location>
        <begin position="382"/>
        <end position="455"/>
    </location>
</feature>
<keyword evidence="1" id="KW-0547">Nucleotide-binding</keyword>
<dbReference type="SUPFAM" id="SSF56112">
    <property type="entry name" value="Protein kinase-like (PK-like)"/>
    <property type="match status" value="1"/>
</dbReference>
<sequence length="455" mass="49835">MAVPACADSFELVKKLNEGQQGTSNLMRNKLTGEMVAVKFIQRGPKVDKSVEREILCHRGLSHGNIVKFLEVFLTPEYLGIVMEYTSHGEMFDYVASKGHLAEAEARYFFQQLICGVEYCHKMGVVHRDLKLENTLLHVEEGHAPRVKICDFGYSKSMRYHSMPNSTVGTPAYIAPEVFLRSGPDDAYSGEASDVWSCGVLLFVMLFGTYPFGDPKEGNASISKVIERIVTARVSFPPEIPISREAVDLFSKIFVPDASQRISISGIRSHPFFTTNLPWEFQVNAPLPLEVRQSDEDTRSILQEARHVDTSMQVPFWDRDIVEMEINPTPVSSMDTEANDWTITADELRDMLACMDVAPDPCAGVPAMQQAPQGLGGMGLCAAGGKSRQSTPSPALSTGSSGGFDPLQWRSHPVPAATHSNASSDQVQRVSSTEVSSSSPAGLGLGGGLHPRPRR</sequence>
<dbReference type="PROSITE" id="PS50011">
    <property type="entry name" value="PROTEIN_KINASE_DOM"/>
    <property type="match status" value="1"/>
</dbReference>
<dbReference type="GO" id="GO:0005737">
    <property type="term" value="C:cytoplasm"/>
    <property type="evidence" value="ECO:0007669"/>
    <property type="project" value="TreeGrafter"/>
</dbReference>
<organism evidence="5">
    <name type="scientific">Tetraselmis chuii</name>
    <dbReference type="NCBI Taxonomy" id="63592"/>
    <lineage>
        <taxon>Eukaryota</taxon>
        <taxon>Viridiplantae</taxon>
        <taxon>Chlorophyta</taxon>
        <taxon>core chlorophytes</taxon>
        <taxon>Chlorodendrophyceae</taxon>
        <taxon>Chlorodendrales</taxon>
        <taxon>Chlorodendraceae</taxon>
        <taxon>Tetraselmis</taxon>
    </lineage>
</organism>
<dbReference type="FunFam" id="1.10.510.10:FF:000571">
    <property type="entry name" value="Maternal embryonic leucine zipper kinase"/>
    <property type="match status" value="1"/>
</dbReference>
<dbReference type="SMART" id="SM00220">
    <property type="entry name" value="S_TKc"/>
    <property type="match status" value="1"/>
</dbReference>
<evidence type="ECO:0000259" key="4">
    <source>
        <dbReference type="PROSITE" id="PS50011"/>
    </source>
</evidence>
<evidence type="ECO:0000256" key="1">
    <source>
        <dbReference type="ARBA" id="ARBA00022741"/>
    </source>
</evidence>
<reference evidence="5" key="1">
    <citation type="submission" date="2021-01" db="EMBL/GenBank/DDBJ databases">
        <authorList>
            <person name="Corre E."/>
            <person name="Pelletier E."/>
            <person name="Niang G."/>
            <person name="Scheremetjew M."/>
            <person name="Finn R."/>
            <person name="Kale V."/>
            <person name="Holt S."/>
            <person name="Cochrane G."/>
            <person name="Meng A."/>
            <person name="Brown T."/>
            <person name="Cohen L."/>
        </authorList>
    </citation>
    <scope>NUCLEOTIDE SEQUENCE</scope>
    <source>
        <strain evidence="5">PLY429</strain>
    </source>
</reference>
<evidence type="ECO:0000256" key="3">
    <source>
        <dbReference type="SAM" id="MobiDB-lite"/>
    </source>
</evidence>
<feature type="compositionally biased region" description="Low complexity" evidence="3">
    <location>
        <begin position="430"/>
        <end position="439"/>
    </location>
</feature>
<feature type="domain" description="Protein kinase" evidence="4">
    <location>
        <begin position="10"/>
        <end position="273"/>
    </location>
</feature>
<dbReference type="GO" id="GO:0035556">
    <property type="term" value="P:intracellular signal transduction"/>
    <property type="evidence" value="ECO:0007669"/>
    <property type="project" value="TreeGrafter"/>
</dbReference>
<dbReference type="Pfam" id="PF00069">
    <property type="entry name" value="Pkinase"/>
    <property type="match status" value="1"/>
</dbReference>
<dbReference type="InterPro" id="IPR000719">
    <property type="entry name" value="Prot_kinase_dom"/>
</dbReference>
<dbReference type="EMBL" id="HBGG01015578">
    <property type="protein sequence ID" value="CAD9205749.1"/>
    <property type="molecule type" value="Transcribed_RNA"/>
</dbReference>
<dbReference type="Gene3D" id="1.10.510.10">
    <property type="entry name" value="Transferase(Phosphotransferase) domain 1"/>
    <property type="match status" value="1"/>
</dbReference>